<dbReference type="EMBL" id="KZ110601">
    <property type="protein sequence ID" value="OSX59905.1"/>
    <property type="molecule type" value="Genomic_DNA"/>
</dbReference>
<dbReference type="Proteomes" id="UP000194127">
    <property type="component" value="Unassembled WGS sequence"/>
</dbReference>
<sequence length="109" mass="12137">MLTADPQKWEAVQDADGHPRWRCRICKDGRLRPLNRITAHEKTIYHNRLAEYLASATTASRAEPSPARSSELLQGVTDVALRNLLRCFLPEETTSAGDLPAKSLPQSPT</sequence>
<gene>
    <name evidence="1" type="ORF">POSPLADRAFT_1040817</name>
</gene>
<reference evidence="1 2" key="1">
    <citation type="submission" date="2017-04" db="EMBL/GenBank/DDBJ databases">
        <title>Genome Sequence of the Model Brown-Rot Fungus Postia placenta SB12.</title>
        <authorList>
            <consortium name="DOE Joint Genome Institute"/>
            <person name="Gaskell J."/>
            <person name="Kersten P."/>
            <person name="Larrondo L.F."/>
            <person name="Canessa P."/>
            <person name="Martinez D."/>
            <person name="Hibbett D."/>
            <person name="Schmoll M."/>
            <person name="Kubicek C.P."/>
            <person name="Martinez A.T."/>
            <person name="Yadav J."/>
            <person name="Master E."/>
            <person name="Magnuson J.K."/>
            <person name="James T."/>
            <person name="Yaver D."/>
            <person name="Berka R."/>
            <person name="Labutti K."/>
            <person name="Lipzen A."/>
            <person name="Aerts A."/>
            <person name="Barry K."/>
            <person name="Henrissat B."/>
            <person name="Blanchette R."/>
            <person name="Grigoriev I."/>
            <person name="Cullen D."/>
        </authorList>
    </citation>
    <scope>NUCLEOTIDE SEQUENCE [LARGE SCALE GENOMIC DNA]</scope>
    <source>
        <strain evidence="1 2">MAD-698-R-SB12</strain>
    </source>
</reference>
<evidence type="ECO:0000313" key="2">
    <source>
        <dbReference type="Proteomes" id="UP000194127"/>
    </source>
</evidence>
<dbReference type="AlphaFoldDB" id="A0A1X6MU59"/>
<dbReference type="RefSeq" id="XP_024336699.1">
    <property type="nucleotide sequence ID" value="XM_024477809.1"/>
</dbReference>
<dbReference type="GeneID" id="36322759"/>
<name>A0A1X6MU59_9APHY</name>
<accession>A0A1X6MU59</accession>
<evidence type="ECO:0000313" key="1">
    <source>
        <dbReference type="EMBL" id="OSX59905.1"/>
    </source>
</evidence>
<organism evidence="1 2">
    <name type="scientific">Postia placenta MAD-698-R-SB12</name>
    <dbReference type="NCBI Taxonomy" id="670580"/>
    <lineage>
        <taxon>Eukaryota</taxon>
        <taxon>Fungi</taxon>
        <taxon>Dikarya</taxon>
        <taxon>Basidiomycota</taxon>
        <taxon>Agaricomycotina</taxon>
        <taxon>Agaricomycetes</taxon>
        <taxon>Polyporales</taxon>
        <taxon>Adustoporiaceae</taxon>
        <taxon>Rhodonia</taxon>
    </lineage>
</organism>
<proteinExistence type="predicted"/>
<keyword evidence="2" id="KW-1185">Reference proteome</keyword>
<protein>
    <submittedName>
        <fullName evidence="1">Uncharacterized protein</fullName>
    </submittedName>
</protein>